<dbReference type="InParanoid" id="F0XHY9"/>
<feature type="region of interest" description="Disordered" evidence="1">
    <location>
        <begin position="167"/>
        <end position="209"/>
    </location>
</feature>
<reference evidence="2 3" key="1">
    <citation type="journal article" date="2011" name="Proc. Natl. Acad. Sci. U.S.A.">
        <title>Genome and transcriptome analyses of the mountain pine beetle-fungal symbiont Grosmannia clavigera, a lodgepole pine pathogen.</title>
        <authorList>
            <person name="DiGuistini S."/>
            <person name="Wang Y."/>
            <person name="Liao N.Y."/>
            <person name="Taylor G."/>
            <person name="Tanguay P."/>
            <person name="Feau N."/>
            <person name="Henrissat B."/>
            <person name="Chan S.K."/>
            <person name="Hesse-Orce U."/>
            <person name="Alamouti S.M."/>
            <person name="Tsui C.K.M."/>
            <person name="Docking R.T."/>
            <person name="Levasseur A."/>
            <person name="Haridas S."/>
            <person name="Robertson G."/>
            <person name="Birol I."/>
            <person name="Holt R.A."/>
            <person name="Marra M.A."/>
            <person name="Hamelin R.C."/>
            <person name="Hirst M."/>
            <person name="Jones S.J.M."/>
            <person name="Bohlmann J."/>
            <person name="Breuil C."/>
        </authorList>
    </citation>
    <scope>NUCLEOTIDE SEQUENCE [LARGE SCALE GENOMIC DNA]</scope>
    <source>
        <strain evidence="3">kw1407 / UAMH 11150</strain>
    </source>
</reference>
<name>F0XHY9_GROCL</name>
<accession>F0XHY9</accession>
<sequence>MSSSSSGLFAGPLSYHTADTSVDFGSIALSSVLSSSLSSVSIGMGGQPAKTGAEEAGDQEGGSSTMMLPAFNTDGDVSDDDHDSFVGLQRHQTGDEEDLLFDDGYGVDGQQLPGLDDMLAAPAPVVKLRKPRLSVFSSCEDLQHAYNIAPVVEREYEQSISSDILSHAGPFQTHRPRSSRRHSPASGSETKRATASNPDYIGGLTHTTSSRKHRPHAIYYGLHRLASNMGDETIEEENIEKSDGVSADRLRKEVKSEHRASIVSMASESHVYDLLKTIASDSTVAGSDDGEDSRHNEAELSDDEKSADDAPCAADREDADIDQIREAFPSMSSGVEEAQVYAS</sequence>
<feature type="region of interest" description="Disordered" evidence="1">
    <location>
        <begin position="39"/>
        <end position="68"/>
    </location>
</feature>
<dbReference type="EMBL" id="GL629769">
    <property type="protein sequence ID" value="EFX02795.1"/>
    <property type="molecule type" value="Genomic_DNA"/>
</dbReference>
<evidence type="ECO:0000256" key="1">
    <source>
        <dbReference type="SAM" id="MobiDB-lite"/>
    </source>
</evidence>
<feature type="compositionally biased region" description="Basic residues" evidence="1">
    <location>
        <begin position="174"/>
        <end position="183"/>
    </location>
</feature>
<proteinExistence type="predicted"/>
<organism evidence="3">
    <name type="scientific">Grosmannia clavigera (strain kw1407 / UAMH 11150)</name>
    <name type="common">Blue stain fungus</name>
    <name type="synonym">Graphiocladiella clavigera</name>
    <dbReference type="NCBI Taxonomy" id="655863"/>
    <lineage>
        <taxon>Eukaryota</taxon>
        <taxon>Fungi</taxon>
        <taxon>Dikarya</taxon>
        <taxon>Ascomycota</taxon>
        <taxon>Pezizomycotina</taxon>
        <taxon>Sordariomycetes</taxon>
        <taxon>Sordariomycetidae</taxon>
        <taxon>Ophiostomatales</taxon>
        <taxon>Ophiostomataceae</taxon>
        <taxon>Leptographium</taxon>
    </lineage>
</organism>
<gene>
    <name evidence="2" type="ORF">CMQ_2724</name>
</gene>
<dbReference type="eggNOG" id="ENOG502RP82">
    <property type="taxonomic scope" value="Eukaryota"/>
</dbReference>
<dbReference type="Proteomes" id="UP000007796">
    <property type="component" value="Unassembled WGS sequence"/>
</dbReference>
<protein>
    <submittedName>
        <fullName evidence="2">Uncharacterized protein</fullName>
    </submittedName>
</protein>
<evidence type="ECO:0000313" key="3">
    <source>
        <dbReference type="Proteomes" id="UP000007796"/>
    </source>
</evidence>
<feature type="compositionally biased region" description="Basic and acidic residues" evidence="1">
    <location>
        <begin position="292"/>
        <end position="308"/>
    </location>
</feature>
<dbReference type="AlphaFoldDB" id="F0XHY9"/>
<evidence type="ECO:0000313" key="2">
    <source>
        <dbReference type="EMBL" id="EFX02795.1"/>
    </source>
</evidence>
<feature type="region of interest" description="Disordered" evidence="1">
    <location>
        <begin position="282"/>
        <end position="319"/>
    </location>
</feature>
<keyword evidence="3" id="KW-1185">Reference proteome</keyword>
<dbReference type="GeneID" id="25975745"/>
<dbReference type="HOGENOM" id="CLU_809050_0_0_1"/>
<dbReference type="RefSeq" id="XP_014172277.1">
    <property type="nucleotide sequence ID" value="XM_014316802.1"/>
</dbReference>